<feature type="compositionally biased region" description="Basic and acidic residues" evidence="1">
    <location>
        <begin position="21"/>
        <end position="30"/>
    </location>
</feature>
<feature type="compositionally biased region" description="Acidic residues" evidence="1">
    <location>
        <begin position="230"/>
        <end position="246"/>
    </location>
</feature>
<gene>
    <name evidence="2" type="ORF">PGLA2088_LOCUS32563</name>
</gene>
<dbReference type="Proteomes" id="UP000626109">
    <property type="component" value="Unassembled WGS sequence"/>
</dbReference>
<reference evidence="2" key="1">
    <citation type="submission" date="2021-02" db="EMBL/GenBank/DDBJ databases">
        <authorList>
            <person name="Dougan E. K."/>
            <person name="Rhodes N."/>
            <person name="Thang M."/>
            <person name="Chan C."/>
        </authorList>
    </citation>
    <scope>NUCLEOTIDE SEQUENCE</scope>
</reference>
<evidence type="ECO:0000256" key="1">
    <source>
        <dbReference type="SAM" id="MobiDB-lite"/>
    </source>
</evidence>
<dbReference type="AlphaFoldDB" id="A0A813KHZ3"/>
<evidence type="ECO:0000313" key="2">
    <source>
        <dbReference type="EMBL" id="CAE8702719.1"/>
    </source>
</evidence>
<comment type="caution">
    <text evidence="2">The sequence shown here is derived from an EMBL/GenBank/DDBJ whole genome shotgun (WGS) entry which is preliminary data.</text>
</comment>
<proteinExistence type="predicted"/>
<feature type="compositionally biased region" description="Low complexity" evidence="1">
    <location>
        <begin position="190"/>
        <end position="200"/>
    </location>
</feature>
<feature type="region of interest" description="Disordered" evidence="1">
    <location>
        <begin position="218"/>
        <end position="247"/>
    </location>
</feature>
<evidence type="ECO:0000313" key="3">
    <source>
        <dbReference type="Proteomes" id="UP000626109"/>
    </source>
</evidence>
<protein>
    <submittedName>
        <fullName evidence="2">Uncharacterized protein</fullName>
    </submittedName>
</protein>
<sequence>MSSASETARLLRAAANLSTNDGKREEKQEAPDQYECPHLSNVRRANQHASWTACSDCDLRTSYTNNSNAKKSWTILEYEVPSSWGSLCPDNAAAESQPNQQIVGFGKYRGLPYIQVRREDQDYYTWVMTMGSRETAKTSKPLKHFAQWLLKRMELVRQRRAQHVYEEEPAGDHAGASGKKGLSKGKSKGKPSSTKPSMSPAELLQQLQALMTKLDQTVKNEKPEDKAEGDVIENSDSENDLGDISDAEWKEVIPLTKPSTAQSSQDVRRPQEVDHLEILLQALRAHPKANPETQLLVSALLEHIV</sequence>
<dbReference type="EMBL" id="CAJNNW010030192">
    <property type="protein sequence ID" value="CAE8702719.1"/>
    <property type="molecule type" value="Genomic_DNA"/>
</dbReference>
<organism evidence="2 3">
    <name type="scientific">Polarella glacialis</name>
    <name type="common">Dinoflagellate</name>
    <dbReference type="NCBI Taxonomy" id="89957"/>
    <lineage>
        <taxon>Eukaryota</taxon>
        <taxon>Sar</taxon>
        <taxon>Alveolata</taxon>
        <taxon>Dinophyceae</taxon>
        <taxon>Suessiales</taxon>
        <taxon>Suessiaceae</taxon>
        <taxon>Polarella</taxon>
    </lineage>
</organism>
<accession>A0A813KHZ3</accession>
<feature type="region of interest" description="Disordered" evidence="1">
    <location>
        <begin position="1"/>
        <end position="33"/>
    </location>
</feature>
<feature type="region of interest" description="Disordered" evidence="1">
    <location>
        <begin position="164"/>
        <end position="200"/>
    </location>
</feature>
<feature type="compositionally biased region" description="Basic and acidic residues" evidence="1">
    <location>
        <begin position="218"/>
        <end position="229"/>
    </location>
</feature>
<name>A0A813KHZ3_POLGL</name>